<comment type="caution">
    <text evidence="2">The sequence shown here is derived from an EMBL/GenBank/DDBJ whole genome shotgun (WGS) entry which is preliminary data.</text>
</comment>
<sequence length="147" mass="15913">MREALDRPVCVATVYSEDEFLVTRSYLEAYGIIVGERGNPSNYRGVHLSRGLGGLAILVPQSQAEMAFDLLAETEGAPDDPEPKPAPPPDESPVTRTSILARALGSVSKLFFGQSEGKAHDHDQHSDPKRILHDPRQSEAPDPPSGN</sequence>
<dbReference type="Proteomes" id="UP000477951">
    <property type="component" value="Unassembled WGS sequence"/>
</dbReference>
<feature type="compositionally biased region" description="Basic and acidic residues" evidence="1">
    <location>
        <begin position="117"/>
        <end position="139"/>
    </location>
</feature>
<gene>
    <name evidence="2" type="ORF">GOZ90_13200</name>
</gene>
<dbReference type="EMBL" id="WPHR01000009">
    <property type="protein sequence ID" value="MUZ73639.1"/>
    <property type="molecule type" value="Genomic_DNA"/>
</dbReference>
<feature type="region of interest" description="Disordered" evidence="1">
    <location>
        <begin position="112"/>
        <end position="147"/>
    </location>
</feature>
<feature type="region of interest" description="Disordered" evidence="1">
    <location>
        <begin position="72"/>
        <end position="97"/>
    </location>
</feature>
<evidence type="ECO:0000256" key="1">
    <source>
        <dbReference type="SAM" id="MobiDB-lite"/>
    </source>
</evidence>
<evidence type="ECO:0000313" key="2">
    <source>
        <dbReference type="EMBL" id="MUZ73639.1"/>
    </source>
</evidence>
<evidence type="ECO:0000313" key="3">
    <source>
        <dbReference type="Proteomes" id="UP000477951"/>
    </source>
</evidence>
<dbReference type="RefSeq" id="WP_070151705.1">
    <property type="nucleotide sequence ID" value="NZ_JABAEI010000001.1"/>
</dbReference>
<dbReference type="AlphaFoldDB" id="A0A1S2DNM6"/>
<name>A0A1S2DNM6_AGRVI</name>
<organism evidence="2 3">
    <name type="scientific">Agrobacterium vitis</name>
    <name type="common">Rhizobium vitis</name>
    <dbReference type="NCBI Taxonomy" id="373"/>
    <lineage>
        <taxon>Bacteria</taxon>
        <taxon>Pseudomonadati</taxon>
        <taxon>Pseudomonadota</taxon>
        <taxon>Alphaproteobacteria</taxon>
        <taxon>Hyphomicrobiales</taxon>
        <taxon>Rhizobiaceae</taxon>
        <taxon>Rhizobium/Agrobacterium group</taxon>
        <taxon>Agrobacterium</taxon>
    </lineage>
</organism>
<proteinExistence type="predicted"/>
<accession>A0A1S2DNM6</accession>
<protein>
    <submittedName>
        <fullName evidence="2">Uncharacterized protein</fullName>
    </submittedName>
</protein>
<reference evidence="2 3" key="1">
    <citation type="submission" date="2019-12" db="EMBL/GenBank/DDBJ databases">
        <title>Whole-genome sequencing of Allorhizobium vitis.</title>
        <authorList>
            <person name="Gan H.M."/>
            <person name="Szegedi E."/>
            <person name="Burr T."/>
            <person name="Savka M.A."/>
        </authorList>
    </citation>
    <scope>NUCLEOTIDE SEQUENCE [LARGE SCALE GENOMIC DNA]</scope>
    <source>
        <strain evidence="2 3">CG516</strain>
    </source>
</reference>